<name>A0ABW3TAY9_9RHOB</name>
<accession>A0ABW3TAY9</accession>
<dbReference type="EMBL" id="JBHTKR010000001">
    <property type="protein sequence ID" value="MFD1193137.1"/>
    <property type="molecule type" value="Genomic_DNA"/>
</dbReference>
<dbReference type="InterPro" id="IPR017439">
    <property type="entry name" value="Amidohydrolase"/>
</dbReference>
<dbReference type="PIRSF" id="PIRSF005962">
    <property type="entry name" value="Pept_M20D_amidohydro"/>
    <property type="match status" value="1"/>
</dbReference>
<organism evidence="3 4">
    <name type="scientific">Seohaeicola saemankumensis</name>
    <dbReference type="NCBI Taxonomy" id="481181"/>
    <lineage>
        <taxon>Bacteria</taxon>
        <taxon>Pseudomonadati</taxon>
        <taxon>Pseudomonadota</taxon>
        <taxon>Alphaproteobacteria</taxon>
        <taxon>Rhodobacterales</taxon>
        <taxon>Roseobacteraceae</taxon>
        <taxon>Seohaeicola</taxon>
    </lineage>
</organism>
<evidence type="ECO:0000313" key="4">
    <source>
        <dbReference type="Proteomes" id="UP001597151"/>
    </source>
</evidence>
<gene>
    <name evidence="3" type="ORF">ACFQ3C_00460</name>
</gene>
<keyword evidence="1" id="KW-0378">Hydrolase</keyword>
<dbReference type="CDD" id="cd05666">
    <property type="entry name" value="M20_Acy1-like"/>
    <property type="match status" value="1"/>
</dbReference>
<dbReference type="NCBIfam" id="TIGR01891">
    <property type="entry name" value="amidohydrolases"/>
    <property type="match status" value="1"/>
</dbReference>
<dbReference type="SUPFAM" id="SSF53187">
    <property type="entry name" value="Zn-dependent exopeptidases"/>
    <property type="match status" value="1"/>
</dbReference>
<reference evidence="4" key="1">
    <citation type="journal article" date="2019" name="Int. J. Syst. Evol. Microbiol.">
        <title>The Global Catalogue of Microorganisms (GCM) 10K type strain sequencing project: providing services to taxonomists for standard genome sequencing and annotation.</title>
        <authorList>
            <consortium name="The Broad Institute Genomics Platform"/>
            <consortium name="The Broad Institute Genome Sequencing Center for Infectious Disease"/>
            <person name="Wu L."/>
            <person name="Ma J."/>
        </authorList>
    </citation>
    <scope>NUCLEOTIDE SEQUENCE [LARGE SCALE GENOMIC DNA]</scope>
    <source>
        <strain evidence="4">CCUG 55328</strain>
    </source>
</reference>
<dbReference type="Gene3D" id="3.30.70.360">
    <property type="match status" value="1"/>
</dbReference>
<dbReference type="Pfam" id="PF01546">
    <property type="entry name" value="Peptidase_M20"/>
    <property type="match status" value="1"/>
</dbReference>
<dbReference type="SUPFAM" id="SSF55031">
    <property type="entry name" value="Bacterial exopeptidase dimerisation domain"/>
    <property type="match status" value="1"/>
</dbReference>
<comment type="caution">
    <text evidence="3">The sequence shown here is derived from an EMBL/GenBank/DDBJ whole genome shotgun (WGS) entry which is preliminary data.</text>
</comment>
<evidence type="ECO:0000256" key="1">
    <source>
        <dbReference type="ARBA" id="ARBA00022801"/>
    </source>
</evidence>
<dbReference type="Proteomes" id="UP001597151">
    <property type="component" value="Unassembled WGS sequence"/>
</dbReference>
<dbReference type="PANTHER" id="PTHR11014:SF63">
    <property type="entry name" value="METALLOPEPTIDASE, PUTATIVE (AFU_ORTHOLOGUE AFUA_6G09600)-RELATED"/>
    <property type="match status" value="1"/>
</dbReference>
<feature type="domain" description="Peptidase M20 dimerisation" evidence="2">
    <location>
        <begin position="187"/>
        <end position="280"/>
    </location>
</feature>
<dbReference type="InterPro" id="IPR002933">
    <property type="entry name" value="Peptidase_M20"/>
</dbReference>
<sequence>MNILPVIAESTAELTEIFKDLHAHPEIGLEEQRTSAIVAEKLRGYGVDEVHTGIGITGVVGIIYGRGGKDAGGKRVGLRADMDALPIHEQTNLPYSSKNPGKMHACGHDSHTTMLLGAAKHLAATRNFDGTAIMIFQPAEEGLGGARGMLADGLFDRFPCDEIYGMHNSPNGQPGTVGICKGAAMAGAAFFDITVTGKGSHAAMPQQSRDALVTASALVGQLQTIVARNVAPLDTCVLSVTQIHAGSAYNVIPETAQICGTIRYFKDSVYEIAETRMKEICAGFGAAFGAEIKVDLRNVFDVLMNDGDLSDAYMDAARDIVGEEMISRTDEPATGSEDFADMLKVVPGAYCRVGHTGTVPLHNPGFVLGAELLPVGASIMARVVERRLSLGDNVAEAAG</sequence>
<dbReference type="PANTHER" id="PTHR11014">
    <property type="entry name" value="PEPTIDASE M20 FAMILY MEMBER"/>
    <property type="match status" value="1"/>
</dbReference>
<dbReference type="Gene3D" id="3.40.630.10">
    <property type="entry name" value="Zn peptidases"/>
    <property type="match status" value="1"/>
</dbReference>
<evidence type="ECO:0000313" key="3">
    <source>
        <dbReference type="EMBL" id="MFD1193137.1"/>
    </source>
</evidence>
<keyword evidence="4" id="KW-1185">Reference proteome</keyword>
<dbReference type="RefSeq" id="WP_380788109.1">
    <property type="nucleotide sequence ID" value="NZ_JBHTKR010000001.1"/>
</dbReference>
<proteinExistence type="predicted"/>
<dbReference type="Pfam" id="PF07687">
    <property type="entry name" value="M20_dimer"/>
    <property type="match status" value="1"/>
</dbReference>
<evidence type="ECO:0000259" key="2">
    <source>
        <dbReference type="Pfam" id="PF07687"/>
    </source>
</evidence>
<protein>
    <submittedName>
        <fullName evidence="3">M20 aminoacylase family protein</fullName>
    </submittedName>
</protein>
<dbReference type="InterPro" id="IPR036264">
    <property type="entry name" value="Bact_exopeptidase_dim_dom"/>
</dbReference>
<dbReference type="InterPro" id="IPR011650">
    <property type="entry name" value="Peptidase_M20_dimer"/>
</dbReference>